<sequence length="182" mass="19957">MKSHKHRSLNKLAAVEDLQLIQAFDLATVVNCAAVTKGHSLFPTNFGGGLSNLIKTQSNAWPSAEPAIMGLQNVLQRSIEQGQFSVPFDRFEANLCPIQPRSNIVELNSMFPPNSSRFYGGGPTVNYAPIKPANVPKDSLGTHLSFTCSKAYCDNIVHQQQMSLDLVDLNSAILKDCIYPEH</sequence>
<evidence type="ECO:0000313" key="1">
    <source>
        <dbReference type="EMBL" id="KAK7321046.1"/>
    </source>
</evidence>
<dbReference type="AlphaFoldDB" id="A0AAN9KQ47"/>
<comment type="caution">
    <text evidence="1">The sequence shown here is derived from an EMBL/GenBank/DDBJ whole genome shotgun (WGS) entry which is preliminary data.</text>
</comment>
<keyword evidence="2" id="KW-1185">Reference proteome</keyword>
<dbReference type="Proteomes" id="UP001367508">
    <property type="component" value="Unassembled WGS sequence"/>
</dbReference>
<dbReference type="EMBL" id="JAYMYQ010000007">
    <property type="protein sequence ID" value="KAK7321046.1"/>
    <property type="molecule type" value="Genomic_DNA"/>
</dbReference>
<protein>
    <submittedName>
        <fullName evidence="1">Uncharacterized protein</fullName>
    </submittedName>
</protein>
<proteinExistence type="predicted"/>
<gene>
    <name evidence="1" type="ORF">VNO77_31175</name>
</gene>
<evidence type="ECO:0000313" key="2">
    <source>
        <dbReference type="Proteomes" id="UP001367508"/>
    </source>
</evidence>
<accession>A0AAN9KQ47</accession>
<organism evidence="1 2">
    <name type="scientific">Canavalia gladiata</name>
    <name type="common">Sword bean</name>
    <name type="synonym">Dolichos gladiatus</name>
    <dbReference type="NCBI Taxonomy" id="3824"/>
    <lineage>
        <taxon>Eukaryota</taxon>
        <taxon>Viridiplantae</taxon>
        <taxon>Streptophyta</taxon>
        <taxon>Embryophyta</taxon>
        <taxon>Tracheophyta</taxon>
        <taxon>Spermatophyta</taxon>
        <taxon>Magnoliopsida</taxon>
        <taxon>eudicotyledons</taxon>
        <taxon>Gunneridae</taxon>
        <taxon>Pentapetalae</taxon>
        <taxon>rosids</taxon>
        <taxon>fabids</taxon>
        <taxon>Fabales</taxon>
        <taxon>Fabaceae</taxon>
        <taxon>Papilionoideae</taxon>
        <taxon>50 kb inversion clade</taxon>
        <taxon>NPAAA clade</taxon>
        <taxon>indigoferoid/millettioid clade</taxon>
        <taxon>Phaseoleae</taxon>
        <taxon>Canavalia</taxon>
    </lineage>
</organism>
<reference evidence="1 2" key="1">
    <citation type="submission" date="2024-01" db="EMBL/GenBank/DDBJ databases">
        <title>The genomes of 5 underutilized Papilionoideae crops provide insights into root nodulation and disease resistanc.</title>
        <authorList>
            <person name="Jiang F."/>
        </authorList>
    </citation>
    <scope>NUCLEOTIDE SEQUENCE [LARGE SCALE GENOMIC DNA]</scope>
    <source>
        <strain evidence="1">LVBAO_FW01</strain>
        <tissue evidence="1">Leaves</tissue>
    </source>
</reference>
<name>A0AAN9KQ47_CANGL</name>